<dbReference type="AlphaFoldDB" id="A0A9X3FCV4"/>
<accession>A0A9X3FCV4</accession>
<dbReference type="PROSITE" id="PS51257">
    <property type="entry name" value="PROKAR_LIPOPROTEIN"/>
    <property type="match status" value="1"/>
</dbReference>
<dbReference type="EMBL" id="JAPOHD010000015">
    <property type="protein sequence ID" value="MCY1720278.1"/>
    <property type="molecule type" value="Genomic_DNA"/>
</dbReference>
<sequence>MKYTILLSIVVFFFSCSVKNNFYVDAENGNDSNSGHSPQSAWKTLNKLNQTNFKPGDRILLAAGSTFKGSLELKNISGTKEKPVKISSYNRDEKGQLPIIDSKGFNNGILLENCSHVLLTDIEITGNGGGQRIGNKPGMNCGVLVTATVAADFENIQLKNLQVHDIFFEESGYQRGKDEVRTANGSQSYGWGIRFINQNEKATISGILVENCRVENVAHTGIKFTGGNQNIQDIKLCSNLVLFSGGPGMQMSGVKNVHVQNNHIANSGSSNDSRKWGRGSGLWTWGSSDVLIEKNSFRNANGPGDSAGCHIDFNCTNVVVQYNLSENNAGGFCEILGNNYNCAYRYNVSINDGHRVKGENGTFQEGKIFWLSGYAGNGRKRTGPFNTYFYNNTIYVSKDIVAKIAVDRASAGVLIANNIFCIEGESLAVKGDQYKPETEGESRVKNIVFKNNLYLKEGNWPAGVLIQDNAPMFGNPEFQHKNGKELSDYIPGNRDLIKDRGVEIKPIPGDEIGLVPGLKVSEDILGNPIARLPDLGAIEIN</sequence>
<dbReference type="Pfam" id="PF13229">
    <property type="entry name" value="Beta_helix"/>
    <property type="match status" value="1"/>
</dbReference>
<evidence type="ECO:0000313" key="2">
    <source>
        <dbReference type="EMBL" id="MCY1720278.1"/>
    </source>
</evidence>
<gene>
    <name evidence="2" type="ORF">OU798_07980</name>
</gene>
<organism evidence="2 3">
    <name type="scientific">Draconibacterium aestuarii</name>
    <dbReference type="NCBI Taxonomy" id="2998507"/>
    <lineage>
        <taxon>Bacteria</taxon>
        <taxon>Pseudomonadati</taxon>
        <taxon>Bacteroidota</taxon>
        <taxon>Bacteroidia</taxon>
        <taxon>Marinilabiliales</taxon>
        <taxon>Prolixibacteraceae</taxon>
        <taxon>Draconibacterium</taxon>
    </lineage>
</organism>
<dbReference type="InterPro" id="IPR039448">
    <property type="entry name" value="Beta_helix"/>
</dbReference>
<dbReference type="Gene3D" id="2.160.20.10">
    <property type="entry name" value="Single-stranded right-handed beta-helix, Pectin lyase-like"/>
    <property type="match status" value="1"/>
</dbReference>
<dbReference type="SMART" id="SM00710">
    <property type="entry name" value="PbH1"/>
    <property type="match status" value="7"/>
</dbReference>
<evidence type="ECO:0000259" key="1">
    <source>
        <dbReference type="Pfam" id="PF13229"/>
    </source>
</evidence>
<comment type="caution">
    <text evidence="2">The sequence shown here is derived from an EMBL/GenBank/DDBJ whole genome shotgun (WGS) entry which is preliminary data.</text>
</comment>
<feature type="domain" description="Right handed beta helix" evidence="1">
    <location>
        <begin position="201"/>
        <end position="342"/>
    </location>
</feature>
<dbReference type="RefSeq" id="WP_343332611.1">
    <property type="nucleotide sequence ID" value="NZ_JAPOHD010000015.1"/>
</dbReference>
<dbReference type="SUPFAM" id="SSF51126">
    <property type="entry name" value="Pectin lyase-like"/>
    <property type="match status" value="2"/>
</dbReference>
<dbReference type="InterPro" id="IPR012334">
    <property type="entry name" value="Pectin_lyas_fold"/>
</dbReference>
<keyword evidence="3" id="KW-1185">Reference proteome</keyword>
<reference evidence="2" key="1">
    <citation type="submission" date="2022-11" db="EMBL/GenBank/DDBJ databases">
        <title>Marilongibacter aestuarii gen. nov., sp. nov., isolated from tidal flat sediment.</title>
        <authorList>
            <person name="Jiayan W."/>
        </authorList>
    </citation>
    <scope>NUCLEOTIDE SEQUENCE</scope>
    <source>
        <strain evidence="2">Z1-6</strain>
    </source>
</reference>
<name>A0A9X3FCV4_9BACT</name>
<proteinExistence type="predicted"/>
<dbReference type="InterPro" id="IPR006626">
    <property type="entry name" value="PbH1"/>
</dbReference>
<dbReference type="InterPro" id="IPR011050">
    <property type="entry name" value="Pectin_lyase_fold/virulence"/>
</dbReference>
<dbReference type="Proteomes" id="UP001145087">
    <property type="component" value="Unassembled WGS sequence"/>
</dbReference>
<protein>
    <submittedName>
        <fullName evidence="2">Right-handed parallel beta-helix repeat-containing protein</fullName>
    </submittedName>
</protein>
<evidence type="ECO:0000313" key="3">
    <source>
        <dbReference type="Proteomes" id="UP001145087"/>
    </source>
</evidence>